<evidence type="ECO:0000256" key="3">
    <source>
        <dbReference type="ARBA" id="ARBA00022729"/>
    </source>
</evidence>
<dbReference type="Pfam" id="PF04231">
    <property type="entry name" value="Endonuclease_1"/>
    <property type="match status" value="1"/>
</dbReference>
<reference evidence="7 8" key="1">
    <citation type="submission" date="2018-04" db="EMBL/GenBank/DDBJ databases">
        <title>Genome sequencing of Flavobacterium sp. HYN0048.</title>
        <authorList>
            <person name="Yi H."/>
            <person name="Baek C."/>
        </authorList>
    </citation>
    <scope>NUCLEOTIDE SEQUENCE [LARGE SCALE GENOMIC DNA]</scope>
    <source>
        <strain evidence="7 8">HYN0048</strain>
    </source>
</reference>
<dbReference type="KEGG" id="fmg:HYN48_12740"/>
<organism evidence="7 8">
    <name type="scientific">Flavobacterium magnum</name>
    <dbReference type="NCBI Taxonomy" id="2162713"/>
    <lineage>
        <taxon>Bacteria</taxon>
        <taxon>Pseudomonadati</taxon>
        <taxon>Bacteroidota</taxon>
        <taxon>Flavobacteriia</taxon>
        <taxon>Flavobacteriales</taxon>
        <taxon>Flavobacteriaceae</taxon>
        <taxon>Flavobacterium</taxon>
    </lineage>
</organism>
<evidence type="ECO:0000313" key="8">
    <source>
        <dbReference type="Proteomes" id="UP000244193"/>
    </source>
</evidence>
<dbReference type="PANTHER" id="PTHR33607:SF2">
    <property type="entry name" value="ENDONUCLEASE-1"/>
    <property type="match status" value="1"/>
</dbReference>
<accession>A0A2S0RGY8</accession>
<keyword evidence="3 5" id="KW-0732">Signal</keyword>
<feature type="chain" id="PRO_5015589669" evidence="5">
    <location>
        <begin position="21"/>
        <end position="653"/>
    </location>
</feature>
<keyword evidence="2" id="KW-0540">Nuclease</keyword>
<feature type="domain" description="Secretion system C-terminal sorting" evidence="6">
    <location>
        <begin position="586"/>
        <end position="652"/>
    </location>
</feature>
<dbReference type="Proteomes" id="UP000244193">
    <property type="component" value="Chromosome"/>
</dbReference>
<keyword evidence="4" id="KW-0378">Hydrolase</keyword>
<dbReference type="InterPro" id="IPR038081">
    <property type="entry name" value="CalX-like_sf"/>
</dbReference>
<evidence type="ECO:0000259" key="6">
    <source>
        <dbReference type="Pfam" id="PF18962"/>
    </source>
</evidence>
<dbReference type="Pfam" id="PF18962">
    <property type="entry name" value="Por_Secre_tail"/>
    <property type="match status" value="1"/>
</dbReference>
<dbReference type="InterPro" id="IPR026444">
    <property type="entry name" value="Secre_tail"/>
</dbReference>
<dbReference type="GO" id="GO:0004518">
    <property type="term" value="F:nuclease activity"/>
    <property type="evidence" value="ECO:0007669"/>
    <property type="project" value="UniProtKB-KW"/>
</dbReference>
<protein>
    <submittedName>
        <fullName evidence="7">Ribonuclease</fullName>
    </submittedName>
</protein>
<gene>
    <name evidence="7" type="ORF">HYN48_12740</name>
</gene>
<dbReference type="GO" id="GO:0016787">
    <property type="term" value="F:hydrolase activity"/>
    <property type="evidence" value="ECO:0007669"/>
    <property type="project" value="UniProtKB-KW"/>
</dbReference>
<evidence type="ECO:0000256" key="5">
    <source>
        <dbReference type="SAM" id="SignalP"/>
    </source>
</evidence>
<proteinExistence type="inferred from homology"/>
<dbReference type="EMBL" id="CP028811">
    <property type="protein sequence ID" value="AWA30875.1"/>
    <property type="molecule type" value="Genomic_DNA"/>
</dbReference>
<keyword evidence="8" id="KW-1185">Reference proteome</keyword>
<dbReference type="SUPFAM" id="SSF54060">
    <property type="entry name" value="His-Me finger endonucleases"/>
    <property type="match status" value="1"/>
</dbReference>
<evidence type="ECO:0000256" key="1">
    <source>
        <dbReference type="ARBA" id="ARBA00006429"/>
    </source>
</evidence>
<dbReference type="PANTHER" id="PTHR33607">
    <property type="entry name" value="ENDONUCLEASE-1"/>
    <property type="match status" value="1"/>
</dbReference>
<dbReference type="InterPro" id="IPR044925">
    <property type="entry name" value="His-Me_finger_sf"/>
</dbReference>
<evidence type="ECO:0000256" key="4">
    <source>
        <dbReference type="ARBA" id="ARBA00022801"/>
    </source>
</evidence>
<dbReference type="InterPro" id="IPR007346">
    <property type="entry name" value="Endonuclease-I"/>
</dbReference>
<dbReference type="NCBIfam" id="TIGR04183">
    <property type="entry name" value="Por_Secre_tail"/>
    <property type="match status" value="1"/>
</dbReference>
<dbReference type="RefSeq" id="WP_108372293.1">
    <property type="nucleotide sequence ID" value="NZ_CP028811.1"/>
</dbReference>
<comment type="similarity">
    <text evidence="1">Belongs to the EndA/NucM nuclease family.</text>
</comment>
<sequence length="653" mass="69647">MKKILLAALLLTGFAGFSQLVINEIEADTPSTDVMEFVELKSVTPNFSLNGYVLVMFNGTTNGDAATSYLALDLDGYTTDANGIFLIGNSQVSPSPAIVVNNGAIQNGPDGAGIYLGNASDFPFNTVATTTNLIHGVAYSNSNTVQPTALMTAMNLSGFTNENVNGAAATQSIQRKNDGTFEVKPPTPGMPNDGSGVGSNGITIAVAPSNLVEGSGFNVIFTTQTAVAADLAFSFTLANGSFTTGDYTGSLTAVIPAGANTISKAFQLTDDTVDEGDEIMKVSMGSVPSGYSKLNDNVEFRVHDNDYVVQPWGTPLNPTYGLASSTAPTGYYASLEGKSGAVLKQAIQDIIANPAVVRKQNYGDVFDILKEADQNPENGSEVWLMYVEQPRSKIDYQTGTSGAVGFWNREHIYAQSRGGFTNGTSSTANGIDNWDPTSADDILAGHADGHHIRAEDSPENSLRSERNYGVDYNGPAGTAGSWHGDVARAIFYMCVRYNGLNVVNGDPANDPDGFIGDLATLLTWNMSDVSDDFEMNRNNVVYNWQKNRNPFIDYPLLAEYLWGSHAGETWFAALATSDNPEVKVGLYPNPVQDQLMIAGLPSGTIEIFNVTGSLVFKSDFTERTSIQVALPSGMYVAKISSEGKSVVKKLLVR</sequence>
<evidence type="ECO:0000256" key="2">
    <source>
        <dbReference type="ARBA" id="ARBA00022722"/>
    </source>
</evidence>
<dbReference type="OrthoDB" id="5485925at2"/>
<evidence type="ECO:0000313" key="7">
    <source>
        <dbReference type="EMBL" id="AWA30875.1"/>
    </source>
</evidence>
<feature type="signal peptide" evidence="5">
    <location>
        <begin position="1"/>
        <end position="20"/>
    </location>
</feature>
<dbReference type="AlphaFoldDB" id="A0A2S0RGY8"/>
<dbReference type="SUPFAM" id="SSF141072">
    <property type="entry name" value="CalX-like"/>
    <property type="match status" value="1"/>
</dbReference>
<name>A0A2S0RGY8_9FLAO</name>